<feature type="region of interest" description="Disordered" evidence="1">
    <location>
        <begin position="74"/>
        <end position="126"/>
    </location>
</feature>
<accession>A0AAV4JYP7</accession>
<protein>
    <submittedName>
        <fullName evidence="2">Uncharacterized protein</fullName>
    </submittedName>
</protein>
<name>A0AAV4JYP7_9GAST</name>
<evidence type="ECO:0000256" key="1">
    <source>
        <dbReference type="SAM" id="MobiDB-lite"/>
    </source>
</evidence>
<dbReference type="EMBL" id="BMAT01010570">
    <property type="protein sequence ID" value="GFS27842.1"/>
    <property type="molecule type" value="Genomic_DNA"/>
</dbReference>
<sequence length="141" mass="15825">MQSATAVVASACHCPVRSVLAFMQSAIPVVACSVPTYAVSYTCGSPLSTHIMRSAIPVVAPSVFTLCDKNSRDQAQNNHKWDVYEREDDNFNDDNGDDDEIDFDDSDDGSHGDEEEEDGKEKEDQLEGARITRYLWWKWRC</sequence>
<evidence type="ECO:0000313" key="3">
    <source>
        <dbReference type="Proteomes" id="UP000762676"/>
    </source>
</evidence>
<organism evidence="2 3">
    <name type="scientific">Elysia marginata</name>
    <dbReference type="NCBI Taxonomy" id="1093978"/>
    <lineage>
        <taxon>Eukaryota</taxon>
        <taxon>Metazoa</taxon>
        <taxon>Spiralia</taxon>
        <taxon>Lophotrochozoa</taxon>
        <taxon>Mollusca</taxon>
        <taxon>Gastropoda</taxon>
        <taxon>Heterobranchia</taxon>
        <taxon>Euthyneura</taxon>
        <taxon>Panpulmonata</taxon>
        <taxon>Sacoglossa</taxon>
        <taxon>Placobranchoidea</taxon>
        <taxon>Plakobranchidae</taxon>
        <taxon>Elysia</taxon>
    </lineage>
</organism>
<keyword evidence="3" id="KW-1185">Reference proteome</keyword>
<gene>
    <name evidence="2" type="ORF">ElyMa_005309700</name>
</gene>
<proteinExistence type="predicted"/>
<reference evidence="2 3" key="1">
    <citation type="journal article" date="2021" name="Elife">
        <title>Chloroplast acquisition without the gene transfer in kleptoplastic sea slugs, Plakobranchus ocellatus.</title>
        <authorList>
            <person name="Maeda T."/>
            <person name="Takahashi S."/>
            <person name="Yoshida T."/>
            <person name="Shimamura S."/>
            <person name="Takaki Y."/>
            <person name="Nagai Y."/>
            <person name="Toyoda A."/>
            <person name="Suzuki Y."/>
            <person name="Arimoto A."/>
            <person name="Ishii H."/>
            <person name="Satoh N."/>
            <person name="Nishiyama T."/>
            <person name="Hasebe M."/>
            <person name="Maruyama T."/>
            <person name="Minagawa J."/>
            <person name="Obokata J."/>
            <person name="Shigenobu S."/>
        </authorList>
    </citation>
    <scope>NUCLEOTIDE SEQUENCE [LARGE SCALE GENOMIC DNA]</scope>
</reference>
<evidence type="ECO:0000313" key="2">
    <source>
        <dbReference type="EMBL" id="GFS27842.1"/>
    </source>
</evidence>
<comment type="caution">
    <text evidence="2">The sequence shown here is derived from an EMBL/GenBank/DDBJ whole genome shotgun (WGS) entry which is preliminary data.</text>
</comment>
<feature type="compositionally biased region" description="Acidic residues" evidence="1">
    <location>
        <begin position="85"/>
        <end position="118"/>
    </location>
</feature>
<dbReference type="Proteomes" id="UP000762676">
    <property type="component" value="Unassembled WGS sequence"/>
</dbReference>
<dbReference type="AlphaFoldDB" id="A0AAV4JYP7"/>